<dbReference type="GO" id="GO:0004658">
    <property type="term" value="F:propionyl-CoA carboxylase activity"/>
    <property type="evidence" value="ECO:0007669"/>
    <property type="project" value="TreeGrafter"/>
</dbReference>
<dbReference type="EMBL" id="CP019343">
    <property type="protein sequence ID" value="ARN75181.1"/>
    <property type="molecule type" value="Genomic_DNA"/>
</dbReference>
<dbReference type="Gene3D" id="3.90.226.10">
    <property type="entry name" value="2-enoyl-CoA Hydratase, Chain A, domain 1"/>
    <property type="match status" value="2"/>
</dbReference>
<dbReference type="OrthoDB" id="9803706at2"/>
<proteinExistence type="predicted"/>
<name>A0A1X9NDE6_9GAMM</name>
<evidence type="ECO:0000313" key="2">
    <source>
        <dbReference type="EMBL" id="ARN75181.1"/>
    </source>
</evidence>
<dbReference type="KEGG" id="osg:BST96_14280"/>
<dbReference type="InterPro" id="IPR029045">
    <property type="entry name" value="ClpP/crotonase-like_dom_sf"/>
</dbReference>
<dbReference type="InterPro" id="IPR051047">
    <property type="entry name" value="AccD/PCCB"/>
</dbReference>
<gene>
    <name evidence="2" type="ORF">BST96_14280</name>
</gene>
<evidence type="ECO:0000259" key="1">
    <source>
        <dbReference type="PROSITE" id="PS50989"/>
    </source>
</evidence>
<dbReference type="STRING" id="716816.BST96_14280"/>
<dbReference type="PANTHER" id="PTHR43842">
    <property type="entry name" value="PROPIONYL-COA CARBOXYLASE BETA CHAIN"/>
    <property type="match status" value="1"/>
</dbReference>
<dbReference type="InterPro" id="IPR011763">
    <property type="entry name" value="COA_CT_C"/>
</dbReference>
<protein>
    <submittedName>
        <fullName evidence="2">Biotin carboxylase</fullName>
    </submittedName>
</protein>
<reference evidence="2 3" key="1">
    <citation type="submission" date="2016-11" db="EMBL/GenBank/DDBJ databases">
        <title>Trade-off between light-utilization and light-protection in marine flavobacteria.</title>
        <authorList>
            <person name="Kumagai Y."/>
        </authorList>
    </citation>
    <scope>NUCLEOTIDE SEQUENCE [LARGE SCALE GENOMIC DNA]</scope>
    <source>
        <strain evidence="2 3">NBRC 107125</strain>
    </source>
</reference>
<dbReference type="PANTHER" id="PTHR43842:SF2">
    <property type="entry name" value="PROPIONYL-COA CARBOXYLASE BETA CHAIN, MITOCHONDRIAL"/>
    <property type="match status" value="1"/>
</dbReference>
<dbReference type="RefSeq" id="WP_085759353.1">
    <property type="nucleotide sequence ID" value="NZ_CP019343.1"/>
</dbReference>
<dbReference type="Proteomes" id="UP000193450">
    <property type="component" value="Chromosome"/>
</dbReference>
<feature type="domain" description="CoA carboxyltransferase C-terminal" evidence="1">
    <location>
        <begin position="274"/>
        <end position="512"/>
    </location>
</feature>
<sequence>MTNNNKPDDRTETQQLRQRLLHTLDEGRPEAAAKRHKKGYRTARENLNDLCDVDSFVEYGQLAVAAQRGRIGKEELQTSTAADGVITGTATINSELHPDNCSAAVVVNDYSVLAGSQGYFHHLKLDRILTVAKEQQLPVVMFTEGGGGRPGDTDVNTQIAGLNILSFALWAELSGIAPRIAVNNGYCFAGNAALFGCADITIATETSWIGMAGPAMIEGGGLGSFKPTEIGPIDVQSKNGVVDIVVKDEAEATVMAKNVLSIFQGKLSEWSCADQNTLQQFLPEDRRYAYPVRKIIHTLADTDSFIELRATDGRGIVTGFIRIEGRPIGLIANDCKVLGGAIDSDASEKAARFIQLCNSYAIPLVSLCDTPGFMVGPDNEEAAAVRRMSRFFVAGAAIDVPLVTIFLRKGYGLGAMAMAGGSFAKPCYSASWPTGEFGGMGLEGAVNLGFKKELEAESDPQAKKALFDTLVEQLYDRGKATEAASFLEIDAVIDPQDSRKVIINAIQAASKKMQQASTRRFVDTW</sequence>
<dbReference type="Pfam" id="PF01039">
    <property type="entry name" value="Carboxyl_trans"/>
    <property type="match status" value="1"/>
</dbReference>
<dbReference type="AlphaFoldDB" id="A0A1X9NDE6"/>
<accession>A0A1X9NDE6</accession>
<dbReference type="InterPro" id="IPR034733">
    <property type="entry name" value="AcCoA_carboxyl_beta"/>
</dbReference>
<dbReference type="SUPFAM" id="SSF52096">
    <property type="entry name" value="ClpP/crotonase"/>
    <property type="match status" value="2"/>
</dbReference>
<evidence type="ECO:0000313" key="3">
    <source>
        <dbReference type="Proteomes" id="UP000193450"/>
    </source>
</evidence>
<dbReference type="PROSITE" id="PS50989">
    <property type="entry name" value="COA_CT_CTER"/>
    <property type="match status" value="1"/>
</dbReference>
<keyword evidence="3" id="KW-1185">Reference proteome</keyword>
<organism evidence="2 3">
    <name type="scientific">Oceanicoccus sagamiensis</name>
    <dbReference type="NCBI Taxonomy" id="716816"/>
    <lineage>
        <taxon>Bacteria</taxon>
        <taxon>Pseudomonadati</taxon>
        <taxon>Pseudomonadota</taxon>
        <taxon>Gammaproteobacteria</taxon>
        <taxon>Cellvibrionales</taxon>
        <taxon>Spongiibacteraceae</taxon>
        <taxon>Oceanicoccus</taxon>
    </lineage>
</organism>